<proteinExistence type="predicted"/>
<dbReference type="RefSeq" id="WP_116021722.1">
    <property type="nucleotide sequence ID" value="NZ_QTTT01000001.1"/>
</dbReference>
<sequence length="75" mass="8310">MSRQRIIVLTGAAAAIAAIAIVGFAATGQAEREPVEQDPGKPIVHHLQENPEQVQRYWTEERMRDAQPAPMPHVE</sequence>
<dbReference type="EMBL" id="QTTT01000001">
    <property type="protein sequence ID" value="REE96006.1"/>
    <property type="molecule type" value="Genomic_DNA"/>
</dbReference>
<organism evidence="3 4">
    <name type="scientific">Thermomonospora umbrina</name>
    <dbReference type="NCBI Taxonomy" id="111806"/>
    <lineage>
        <taxon>Bacteria</taxon>
        <taxon>Bacillati</taxon>
        <taxon>Actinomycetota</taxon>
        <taxon>Actinomycetes</taxon>
        <taxon>Streptosporangiales</taxon>
        <taxon>Thermomonosporaceae</taxon>
        <taxon>Thermomonospora</taxon>
    </lineage>
</organism>
<evidence type="ECO:0000313" key="3">
    <source>
        <dbReference type="EMBL" id="REE96006.1"/>
    </source>
</evidence>
<feature type="signal peptide" evidence="2">
    <location>
        <begin position="1"/>
        <end position="25"/>
    </location>
</feature>
<dbReference type="AlphaFoldDB" id="A0A3D9SJB6"/>
<dbReference type="Proteomes" id="UP000256661">
    <property type="component" value="Unassembled WGS sequence"/>
</dbReference>
<accession>A0A3D9SJB6</accession>
<feature type="region of interest" description="Disordered" evidence="1">
    <location>
        <begin position="31"/>
        <end position="54"/>
    </location>
</feature>
<keyword evidence="4" id="KW-1185">Reference proteome</keyword>
<dbReference type="OrthoDB" id="4334474at2"/>
<keyword evidence="2" id="KW-0732">Signal</keyword>
<gene>
    <name evidence="3" type="ORF">DFJ69_1426</name>
</gene>
<name>A0A3D9SJB6_9ACTN</name>
<feature type="chain" id="PRO_5017679545" description="Secreted protein" evidence="2">
    <location>
        <begin position="26"/>
        <end position="75"/>
    </location>
</feature>
<evidence type="ECO:0000256" key="2">
    <source>
        <dbReference type="SAM" id="SignalP"/>
    </source>
</evidence>
<evidence type="ECO:0000256" key="1">
    <source>
        <dbReference type="SAM" id="MobiDB-lite"/>
    </source>
</evidence>
<reference evidence="3 4" key="1">
    <citation type="submission" date="2018-08" db="EMBL/GenBank/DDBJ databases">
        <title>Sequencing the genomes of 1000 actinobacteria strains.</title>
        <authorList>
            <person name="Klenk H.-P."/>
        </authorList>
    </citation>
    <scope>NUCLEOTIDE SEQUENCE [LARGE SCALE GENOMIC DNA]</scope>
    <source>
        <strain evidence="3 4">DSM 43927</strain>
    </source>
</reference>
<evidence type="ECO:0000313" key="4">
    <source>
        <dbReference type="Proteomes" id="UP000256661"/>
    </source>
</evidence>
<comment type="caution">
    <text evidence="3">The sequence shown here is derived from an EMBL/GenBank/DDBJ whole genome shotgun (WGS) entry which is preliminary data.</text>
</comment>
<evidence type="ECO:0008006" key="5">
    <source>
        <dbReference type="Google" id="ProtNLM"/>
    </source>
</evidence>
<protein>
    <recommendedName>
        <fullName evidence="5">Secreted protein</fullName>
    </recommendedName>
</protein>